<proteinExistence type="predicted"/>
<dbReference type="EMBL" id="RCZG01000040">
    <property type="protein sequence ID" value="TPG23801.1"/>
    <property type="molecule type" value="Genomic_DNA"/>
</dbReference>
<evidence type="ECO:0000313" key="2">
    <source>
        <dbReference type="Proteomes" id="UP000320095"/>
    </source>
</evidence>
<protein>
    <submittedName>
        <fullName evidence="1">Uncharacterized protein</fullName>
    </submittedName>
</protein>
<reference evidence="1 2" key="1">
    <citation type="journal article" date="2019" name="Environ. Microbiol.">
        <title>Species interactions and distinct microbial communities in high Arctic permafrost affected cryosols are associated with the CH4 and CO2 gas fluxes.</title>
        <authorList>
            <person name="Altshuler I."/>
            <person name="Hamel J."/>
            <person name="Turney S."/>
            <person name="Magnuson E."/>
            <person name="Levesque R."/>
            <person name="Greer C."/>
            <person name="Whyte L.G."/>
        </authorList>
    </citation>
    <scope>NUCLEOTIDE SEQUENCE [LARGE SCALE GENOMIC DNA]</scope>
    <source>
        <strain evidence="1 2">S5.20</strain>
    </source>
</reference>
<organism evidence="1 2">
    <name type="scientific">Mycolicibacterium hodleri</name>
    <dbReference type="NCBI Taxonomy" id="49897"/>
    <lineage>
        <taxon>Bacteria</taxon>
        <taxon>Bacillati</taxon>
        <taxon>Actinomycetota</taxon>
        <taxon>Actinomycetes</taxon>
        <taxon>Mycobacteriales</taxon>
        <taxon>Mycobacteriaceae</taxon>
        <taxon>Mycolicibacterium</taxon>
    </lineage>
</organism>
<comment type="caution">
    <text evidence="1">The sequence shown here is derived from an EMBL/GenBank/DDBJ whole genome shotgun (WGS) entry which is preliminary data.</text>
</comment>
<evidence type="ECO:0000313" key="1">
    <source>
        <dbReference type="EMBL" id="TPG23801.1"/>
    </source>
</evidence>
<feature type="non-terminal residue" evidence="1">
    <location>
        <position position="107"/>
    </location>
</feature>
<dbReference type="AlphaFoldDB" id="A0A502DI62"/>
<sequence>MLEDTSGDRKGLHQRVRKWGTGADEIVAPSGYRVVEVDTESCAEIRDLVSYRRDLELARFYMAAFVDSEAERSGPERTPDDALMVAALTLYGRAFANGVRRARVTLD</sequence>
<accession>A0A502DI62</accession>
<gene>
    <name evidence="1" type="ORF">EAH80_31005</name>
</gene>
<dbReference type="Proteomes" id="UP000320095">
    <property type="component" value="Unassembled WGS sequence"/>
</dbReference>
<keyword evidence="2" id="KW-1185">Reference proteome</keyword>
<name>A0A502DI62_9MYCO</name>